<protein>
    <submittedName>
        <fullName evidence="1">4132_t:CDS:1</fullName>
    </submittedName>
</protein>
<name>A0A9N9NSY5_9GLOM</name>
<reference evidence="1" key="1">
    <citation type="submission" date="2021-06" db="EMBL/GenBank/DDBJ databases">
        <authorList>
            <person name="Kallberg Y."/>
            <person name="Tangrot J."/>
            <person name="Rosling A."/>
        </authorList>
    </citation>
    <scope>NUCLEOTIDE SEQUENCE</scope>
    <source>
        <strain evidence="1">IN212</strain>
    </source>
</reference>
<dbReference type="OrthoDB" id="2350370at2759"/>
<feature type="non-terminal residue" evidence="1">
    <location>
        <position position="44"/>
    </location>
</feature>
<gene>
    <name evidence="1" type="ORF">RFULGI_LOCUS14055</name>
</gene>
<keyword evidence="2" id="KW-1185">Reference proteome</keyword>
<sequence length="44" mass="5289">MKLDLDSTIKENYNLKTGITEEFSDFDIDEYNKSWFYEDSDLNT</sequence>
<proteinExistence type="predicted"/>
<dbReference type="EMBL" id="CAJVPZ010039427">
    <property type="protein sequence ID" value="CAG8757421.1"/>
    <property type="molecule type" value="Genomic_DNA"/>
</dbReference>
<evidence type="ECO:0000313" key="1">
    <source>
        <dbReference type="EMBL" id="CAG8757421.1"/>
    </source>
</evidence>
<dbReference type="Proteomes" id="UP000789396">
    <property type="component" value="Unassembled WGS sequence"/>
</dbReference>
<comment type="caution">
    <text evidence="1">The sequence shown here is derived from an EMBL/GenBank/DDBJ whole genome shotgun (WGS) entry which is preliminary data.</text>
</comment>
<accession>A0A9N9NSY5</accession>
<evidence type="ECO:0000313" key="2">
    <source>
        <dbReference type="Proteomes" id="UP000789396"/>
    </source>
</evidence>
<organism evidence="1 2">
    <name type="scientific">Racocetra fulgida</name>
    <dbReference type="NCBI Taxonomy" id="60492"/>
    <lineage>
        <taxon>Eukaryota</taxon>
        <taxon>Fungi</taxon>
        <taxon>Fungi incertae sedis</taxon>
        <taxon>Mucoromycota</taxon>
        <taxon>Glomeromycotina</taxon>
        <taxon>Glomeromycetes</taxon>
        <taxon>Diversisporales</taxon>
        <taxon>Gigasporaceae</taxon>
        <taxon>Racocetra</taxon>
    </lineage>
</organism>
<dbReference type="AlphaFoldDB" id="A0A9N9NSY5"/>